<keyword evidence="3 7" id="KW-0812">Transmembrane</keyword>
<evidence type="ECO:0000259" key="8">
    <source>
        <dbReference type="PROSITE" id="PS50850"/>
    </source>
</evidence>
<feature type="transmembrane region" description="Helical" evidence="7">
    <location>
        <begin position="132"/>
        <end position="150"/>
    </location>
</feature>
<dbReference type="GeneID" id="83208282"/>
<feature type="transmembrane region" description="Helical" evidence="7">
    <location>
        <begin position="359"/>
        <end position="379"/>
    </location>
</feature>
<dbReference type="FunFam" id="1.20.1250.20:FF:000013">
    <property type="entry name" value="MFS general substrate transporter"/>
    <property type="match status" value="1"/>
</dbReference>
<dbReference type="InterPro" id="IPR011701">
    <property type="entry name" value="MFS"/>
</dbReference>
<sequence length="509" mass="56677">MWFKSKKLNTPASSQGSNSDKNEKAVVHHNIEDEEHVTTSSGSGTSYIPPSKQELRRLMWKIDLRIVPFVGLLYLCSFLDRVNIGNAKVGGLTEDISITESEYNWALSIFFIGYCVFEVPSNLMLKVMGPRIWITLIMVIWGVIMAAMAACVNGRQLMVARFFLGVAESGLYPGVIFYLSMWYTKRQLALRIAVFYSSSTLAGAFGGVLAYGIMHMDGVRGLHGWQWLFILEALPTIVLGLLCYFVLPDYPKKTSFLNEREREIIVQRLLEDVGPATETHFSWRQVWSALLDWKMYMYSASYILGASVVYALAMFMPSLVRGMGFTDINAQAMSAPPYVFAFFLTVFNGYSTDRLGERGYHLAAAGYISCIGFILLLTLQGHGVVALYISACLATAAAFATSPPMASWFSNNYAGDTKKSVAIAAVLSIGNLGGLISGQVYRADDAPQYLRGHRTCLGLMLGGATIALILKYCLYRINKKRDNLTEEEYQKACEGEDLCDNHPDFRYIL</sequence>
<dbReference type="PROSITE" id="PS50850">
    <property type="entry name" value="MFS"/>
    <property type="match status" value="1"/>
</dbReference>
<feature type="transmembrane region" description="Helical" evidence="7">
    <location>
        <begin position="328"/>
        <end position="347"/>
    </location>
</feature>
<feature type="transmembrane region" description="Helical" evidence="7">
    <location>
        <begin position="452"/>
        <end position="474"/>
    </location>
</feature>
<feature type="transmembrane region" description="Helical" evidence="7">
    <location>
        <begin position="66"/>
        <end position="84"/>
    </location>
</feature>
<comment type="subcellular location">
    <subcellularLocation>
        <location evidence="1">Membrane</location>
        <topology evidence="1">Multi-pass membrane protein</topology>
    </subcellularLocation>
</comment>
<feature type="transmembrane region" description="Helical" evidence="7">
    <location>
        <begin position="193"/>
        <end position="213"/>
    </location>
</feature>
<evidence type="ECO:0000256" key="2">
    <source>
        <dbReference type="ARBA" id="ARBA00022448"/>
    </source>
</evidence>
<dbReference type="InterPro" id="IPR036259">
    <property type="entry name" value="MFS_trans_sf"/>
</dbReference>
<proteinExistence type="predicted"/>
<evidence type="ECO:0000256" key="6">
    <source>
        <dbReference type="SAM" id="MobiDB-lite"/>
    </source>
</evidence>
<keyword evidence="5 7" id="KW-0472">Membrane</keyword>
<protein>
    <recommendedName>
        <fullName evidence="8">Major facilitator superfamily (MFS) profile domain-containing protein</fullName>
    </recommendedName>
</protein>
<dbReference type="PANTHER" id="PTHR43791">
    <property type="entry name" value="PERMEASE-RELATED"/>
    <property type="match status" value="1"/>
</dbReference>
<reference evidence="9 10" key="1">
    <citation type="submission" date="2023-03" db="EMBL/GenBank/DDBJ databases">
        <title>Genome sequence of Lichtheimia ornata CBS 291.66.</title>
        <authorList>
            <person name="Mohabir J.T."/>
            <person name="Shea T.P."/>
            <person name="Kurbessoian T."/>
            <person name="Berby B."/>
            <person name="Fontaine J."/>
            <person name="Livny J."/>
            <person name="Gnirke A."/>
            <person name="Stajich J.E."/>
            <person name="Cuomo C.A."/>
        </authorList>
    </citation>
    <scope>NUCLEOTIDE SEQUENCE [LARGE SCALE GENOMIC DNA]</scope>
    <source>
        <strain evidence="9">CBS 291.66</strain>
    </source>
</reference>
<name>A0AAD8DIX0_9FUNG</name>
<evidence type="ECO:0000256" key="5">
    <source>
        <dbReference type="ARBA" id="ARBA00023136"/>
    </source>
</evidence>
<feature type="region of interest" description="Disordered" evidence="6">
    <location>
        <begin position="1"/>
        <end position="25"/>
    </location>
</feature>
<evidence type="ECO:0000313" key="10">
    <source>
        <dbReference type="Proteomes" id="UP001234581"/>
    </source>
</evidence>
<feature type="domain" description="Major facilitator superfamily (MFS) profile" evidence="8">
    <location>
        <begin position="66"/>
        <end position="481"/>
    </location>
</feature>
<dbReference type="Pfam" id="PF07690">
    <property type="entry name" value="MFS_1"/>
    <property type="match status" value="1"/>
</dbReference>
<dbReference type="FunFam" id="1.20.1250.20:FF:000034">
    <property type="entry name" value="MFS general substrate transporter"/>
    <property type="match status" value="1"/>
</dbReference>
<feature type="transmembrane region" description="Helical" evidence="7">
    <location>
        <begin position="295"/>
        <end position="316"/>
    </location>
</feature>
<dbReference type="GO" id="GO:0022857">
    <property type="term" value="F:transmembrane transporter activity"/>
    <property type="evidence" value="ECO:0007669"/>
    <property type="project" value="InterPro"/>
</dbReference>
<feature type="transmembrane region" description="Helical" evidence="7">
    <location>
        <begin position="162"/>
        <end position="181"/>
    </location>
</feature>
<dbReference type="GO" id="GO:0016020">
    <property type="term" value="C:membrane"/>
    <property type="evidence" value="ECO:0007669"/>
    <property type="project" value="UniProtKB-SubCell"/>
</dbReference>
<organism evidence="9 10">
    <name type="scientific">Lichtheimia ornata</name>
    <dbReference type="NCBI Taxonomy" id="688661"/>
    <lineage>
        <taxon>Eukaryota</taxon>
        <taxon>Fungi</taxon>
        <taxon>Fungi incertae sedis</taxon>
        <taxon>Mucoromycota</taxon>
        <taxon>Mucoromycotina</taxon>
        <taxon>Mucoromycetes</taxon>
        <taxon>Mucorales</taxon>
        <taxon>Lichtheimiaceae</taxon>
        <taxon>Lichtheimia</taxon>
    </lineage>
</organism>
<dbReference type="PANTHER" id="PTHR43791:SF36">
    <property type="entry name" value="TRANSPORTER, PUTATIVE (AFU_ORTHOLOGUE AFUA_6G08340)-RELATED"/>
    <property type="match status" value="1"/>
</dbReference>
<feature type="transmembrane region" description="Helical" evidence="7">
    <location>
        <begin position="421"/>
        <end position="440"/>
    </location>
</feature>
<keyword evidence="10" id="KW-1185">Reference proteome</keyword>
<keyword evidence="2" id="KW-0813">Transport</keyword>
<feature type="transmembrane region" description="Helical" evidence="7">
    <location>
        <begin position="104"/>
        <end position="125"/>
    </location>
</feature>
<dbReference type="Proteomes" id="UP001234581">
    <property type="component" value="Unassembled WGS sequence"/>
</dbReference>
<keyword evidence="4 7" id="KW-1133">Transmembrane helix</keyword>
<dbReference type="AlphaFoldDB" id="A0AAD8DIX0"/>
<dbReference type="RefSeq" id="XP_058348528.1">
    <property type="nucleotide sequence ID" value="XM_058480964.1"/>
</dbReference>
<evidence type="ECO:0000256" key="7">
    <source>
        <dbReference type="SAM" id="Phobius"/>
    </source>
</evidence>
<evidence type="ECO:0000256" key="3">
    <source>
        <dbReference type="ARBA" id="ARBA00022692"/>
    </source>
</evidence>
<evidence type="ECO:0000256" key="4">
    <source>
        <dbReference type="ARBA" id="ARBA00022989"/>
    </source>
</evidence>
<gene>
    <name evidence="9" type="ORF">O0I10_000862</name>
</gene>
<dbReference type="SUPFAM" id="SSF103473">
    <property type="entry name" value="MFS general substrate transporter"/>
    <property type="match status" value="1"/>
</dbReference>
<comment type="caution">
    <text evidence="9">The sequence shown here is derived from an EMBL/GenBank/DDBJ whole genome shotgun (WGS) entry which is preliminary data.</text>
</comment>
<evidence type="ECO:0000256" key="1">
    <source>
        <dbReference type="ARBA" id="ARBA00004141"/>
    </source>
</evidence>
<evidence type="ECO:0000313" key="9">
    <source>
        <dbReference type="EMBL" id="KAJ8663616.1"/>
    </source>
</evidence>
<dbReference type="Gene3D" id="1.20.1250.20">
    <property type="entry name" value="MFS general substrate transporter like domains"/>
    <property type="match status" value="2"/>
</dbReference>
<feature type="transmembrane region" description="Helical" evidence="7">
    <location>
        <begin position="385"/>
        <end position="409"/>
    </location>
</feature>
<feature type="compositionally biased region" description="Polar residues" evidence="6">
    <location>
        <begin position="8"/>
        <end position="19"/>
    </location>
</feature>
<dbReference type="EMBL" id="JARTCD010000002">
    <property type="protein sequence ID" value="KAJ8663616.1"/>
    <property type="molecule type" value="Genomic_DNA"/>
</dbReference>
<dbReference type="InterPro" id="IPR020846">
    <property type="entry name" value="MFS_dom"/>
</dbReference>
<feature type="transmembrane region" description="Helical" evidence="7">
    <location>
        <begin position="225"/>
        <end position="247"/>
    </location>
</feature>
<accession>A0AAD8DIX0</accession>